<proteinExistence type="predicted"/>
<organism evidence="1 2">
    <name type="scientific">Fulvivirga marina</name>
    <dbReference type="NCBI Taxonomy" id="2494733"/>
    <lineage>
        <taxon>Bacteria</taxon>
        <taxon>Pseudomonadati</taxon>
        <taxon>Bacteroidota</taxon>
        <taxon>Cytophagia</taxon>
        <taxon>Cytophagales</taxon>
        <taxon>Fulvivirgaceae</taxon>
        <taxon>Fulvivirga</taxon>
    </lineage>
</organism>
<keyword evidence="2" id="KW-1185">Reference proteome</keyword>
<dbReference type="EMBL" id="JAEUGD010000018">
    <property type="protein sequence ID" value="MBL6445813.1"/>
    <property type="molecule type" value="Genomic_DNA"/>
</dbReference>
<comment type="caution">
    <text evidence="1">The sequence shown here is derived from an EMBL/GenBank/DDBJ whole genome shotgun (WGS) entry which is preliminary data.</text>
</comment>
<name>A0A937FVL7_9BACT</name>
<protein>
    <submittedName>
        <fullName evidence="1">Uncharacterized protein</fullName>
    </submittedName>
</protein>
<dbReference type="AlphaFoldDB" id="A0A937FVL7"/>
<reference evidence="1" key="1">
    <citation type="submission" date="2021-01" db="EMBL/GenBank/DDBJ databases">
        <title>Fulvivirga kasyanovii gen. nov., sp nov., a novel member of the phylum Bacteroidetes isolated from seawater in a mussel farm.</title>
        <authorList>
            <person name="Zhao L.-H."/>
            <person name="Wang Z.-J."/>
        </authorList>
    </citation>
    <scope>NUCLEOTIDE SEQUENCE</scope>
    <source>
        <strain evidence="1">29W222</strain>
    </source>
</reference>
<dbReference type="Proteomes" id="UP000614216">
    <property type="component" value="Unassembled WGS sequence"/>
</dbReference>
<accession>A0A937FVL7</accession>
<sequence length="182" mass="20329">MKQGDEVGFKEITGGSNLVKDAIESKVVKQISYWDKNLNKLVEVPKYNNVALGKDLNGTLKAFGDEVGANVWTSSTDKIFTKMYDLPDSYSFERAITSVLNETVKVNGGKVLFDITSVNVEKAIVGGLVHNQELVFKNLVTEFELQMVLLNQTWFDNIIFHEGGRILSQNELLSIGIKLIEQ</sequence>
<evidence type="ECO:0000313" key="2">
    <source>
        <dbReference type="Proteomes" id="UP000614216"/>
    </source>
</evidence>
<dbReference type="RefSeq" id="WP_202855360.1">
    <property type="nucleotide sequence ID" value="NZ_JAEUGD010000018.1"/>
</dbReference>
<gene>
    <name evidence="1" type="ORF">JMN32_05815</name>
</gene>
<evidence type="ECO:0000313" key="1">
    <source>
        <dbReference type="EMBL" id="MBL6445813.1"/>
    </source>
</evidence>